<reference evidence="8 9" key="1">
    <citation type="submission" date="2016-09" db="EMBL/GenBank/DDBJ databases">
        <title>Complete genome of Desulfosporosinus sp. OL.</title>
        <authorList>
            <person name="Mardanov A."/>
            <person name="Beletsky A."/>
            <person name="Panova A."/>
            <person name="Karnachuk O."/>
            <person name="Ravin N."/>
        </authorList>
    </citation>
    <scope>NUCLEOTIDE SEQUENCE [LARGE SCALE GENOMIC DNA]</scope>
    <source>
        <strain evidence="8 9">OL</strain>
    </source>
</reference>
<dbReference type="Gene3D" id="3.40.50.280">
    <property type="entry name" value="Cobalamin-binding domain"/>
    <property type="match status" value="1"/>
</dbReference>
<dbReference type="GO" id="GO:0051539">
    <property type="term" value="F:4 iron, 4 sulfur cluster binding"/>
    <property type="evidence" value="ECO:0007669"/>
    <property type="project" value="UniProtKB-KW"/>
</dbReference>
<dbReference type="InterPro" id="IPR058240">
    <property type="entry name" value="rSAM_sf"/>
</dbReference>
<dbReference type="STRING" id="1888891.DSOL_3833"/>
<evidence type="ECO:0000256" key="5">
    <source>
        <dbReference type="ARBA" id="ARBA00023014"/>
    </source>
</evidence>
<name>A0A1Q8QNJ9_9FIRM</name>
<dbReference type="PROSITE" id="PS51918">
    <property type="entry name" value="RADICAL_SAM"/>
    <property type="match status" value="1"/>
</dbReference>
<evidence type="ECO:0000313" key="8">
    <source>
        <dbReference type="EMBL" id="OLN28890.1"/>
    </source>
</evidence>
<feature type="domain" description="B12-binding" evidence="6">
    <location>
        <begin position="8"/>
        <end position="149"/>
    </location>
</feature>
<dbReference type="PANTHER" id="PTHR43409">
    <property type="entry name" value="ANAEROBIC MAGNESIUM-PROTOPORPHYRIN IX MONOMETHYL ESTER CYCLASE-RELATED"/>
    <property type="match status" value="1"/>
</dbReference>
<dbReference type="PROSITE" id="PS51332">
    <property type="entry name" value="B12_BINDING"/>
    <property type="match status" value="1"/>
</dbReference>
<dbReference type="GO" id="GO:0031419">
    <property type="term" value="F:cobalamin binding"/>
    <property type="evidence" value="ECO:0007669"/>
    <property type="project" value="InterPro"/>
</dbReference>
<accession>A0A1Q8QNJ9</accession>
<proteinExistence type="predicted"/>
<evidence type="ECO:0000313" key="9">
    <source>
        <dbReference type="Proteomes" id="UP000186102"/>
    </source>
</evidence>
<comment type="caution">
    <text evidence="8">The sequence shown here is derived from an EMBL/GenBank/DDBJ whole genome shotgun (WGS) entry which is preliminary data.</text>
</comment>
<evidence type="ECO:0000256" key="1">
    <source>
        <dbReference type="ARBA" id="ARBA00001966"/>
    </source>
</evidence>
<dbReference type="Gene3D" id="3.80.30.20">
    <property type="entry name" value="tm_1862 like domain"/>
    <property type="match status" value="1"/>
</dbReference>
<dbReference type="InterPro" id="IPR007197">
    <property type="entry name" value="rSAM"/>
</dbReference>
<gene>
    <name evidence="8" type="ORF">DSOL_3833</name>
</gene>
<comment type="cofactor">
    <cofactor evidence="1">
        <name>[4Fe-4S] cluster</name>
        <dbReference type="ChEBI" id="CHEBI:49883"/>
    </cofactor>
</comment>
<organism evidence="8 9">
    <name type="scientific">Desulfosporosinus metallidurans</name>
    <dbReference type="NCBI Taxonomy" id="1888891"/>
    <lineage>
        <taxon>Bacteria</taxon>
        <taxon>Bacillati</taxon>
        <taxon>Bacillota</taxon>
        <taxon>Clostridia</taxon>
        <taxon>Eubacteriales</taxon>
        <taxon>Desulfitobacteriaceae</taxon>
        <taxon>Desulfosporosinus</taxon>
    </lineage>
</organism>
<evidence type="ECO:0000256" key="4">
    <source>
        <dbReference type="ARBA" id="ARBA00023004"/>
    </source>
</evidence>
<evidence type="ECO:0000256" key="2">
    <source>
        <dbReference type="ARBA" id="ARBA00022691"/>
    </source>
</evidence>
<dbReference type="InterPro" id="IPR023404">
    <property type="entry name" value="rSAM_horseshoe"/>
</dbReference>
<sequence length="501" mass="56681">MKILLLEHPRTVCPERCNDIANTPLSSCLHSGYIAGMLTSEGHDVEIIEGFLDGLDYQEIERRVKAMQPDMLGIHMVYHWQTDSALYDFLHKVKAEQLSSYITAYGYYPTTDFEDILKQCQDIDSVILGEPELTFAEVAKALTCQASLEDFPGLAQRDNSRAIVSQRRELVGDLNALPFPVRTEALFRLPEVNLQGSRGCYGGCTFCYINPFYGQGSQWRGRTPENIIAEIDDLIAKHKIEDFYFTDPNFFGPGERGQQRALRLATLLKSRNIRFGIEARVNDIHDETVSALVEVGLRHILIGLESGSDRSLKRINKMTTVAQNERAIRILRKYGIEPNIGFIMFEPDSSLEDIRVNFEFLKRNDLLKNLAITANLLYHHLIVLKGTKAHRDLQSAGRLEVQASTYESVVALTDPKIAVLAMIMRRITNFLFDRMAGIWGGKVIEPENAQERYTKINGLLVNLFDNTLVSLEAGGQYTEEQVETLVKATEKEINEILARES</sequence>
<evidence type="ECO:0000259" key="7">
    <source>
        <dbReference type="PROSITE" id="PS51918"/>
    </source>
</evidence>
<dbReference type="SUPFAM" id="SSF102114">
    <property type="entry name" value="Radical SAM enzymes"/>
    <property type="match status" value="1"/>
</dbReference>
<dbReference type="SFLD" id="SFLDG01123">
    <property type="entry name" value="methyltransferase_(Class_B)"/>
    <property type="match status" value="1"/>
</dbReference>
<dbReference type="InterPro" id="IPR006158">
    <property type="entry name" value="Cobalamin-bd"/>
</dbReference>
<dbReference type="EMBL" id="MLBF01000038">
    <property type="protein sequence ID" value="OLN28890.1"/>
    <property type="molecule type" value="Genomic_DNA"/>
</dbReference>
<dbReference type="InterPro" id="IPR051198">
    <property type="entry name" value="BchE-like"/>
</dbReference>
<dbReference type="InterPro" id="IPR034466">
    <property type="entry name" value="Methyltransferase_Class_B"/>
</dbReference>
<keyword evidence="4" id="KW-0408">Iron</keyword>
<protein>
    <submittedName>
        <fullName evidence="8">Radical SAM domain protein</fullName>
    </submittedName>
</protein>
<dbReference type="Pfam" id="PF02310">
    <property type="entry name" value="B12-binding"/>
    <property type="match status" value="1"/>
</dbReference>
<dbReference type="AlphaFoldDB" id="A0A1Q8QNJ9"/>
<dbReference type="SMART" id="SM00729">
    <property type="entry name" value="Elp3"/>
    <property type="match status" value="1"/>
</dbReference>
<dbReference type="SFLD" id="SFLDG01082">
    <property type="entry name" value="B12-binding_domain_containing"/>
    <property type="match status" value="1"/>
</dbReference>
<dbReference type="GO" id="GO:0003824">
    <property type="term" value="F:catalytic activity"/>
    <property type="evidence" value="ECO:0007669"/>
    <property type="project" value="InterPro"/>
</dbReference>
<keyword evidence="3" id="KW-0479">Metal-binding</keyword>
<dbReference type="InterPro" id="IPR006638">
    <property type="entry name" value="Elp3/MiaA/NifB-like_rSAM"/>
</dbReference>
<evidence type="ECO:0000256" key="3">
    <source>
        <dbReference type="ARBA" id="ARBA00022723"/>
    </source>
</evidence>
<keyword evidence="5" id="KW-0411">Iron-sulfur</keyword>
<dbReference type="OrthoDB" id="9801659at2"/>
<dbReference type="Pfam" id="PF04055">
    <property type="entry name" value="Radical_SAM"/>
    <property type="match status" value="1"/>
</dbReference>
<evidence type="ECO:0000259" key="6">
    <source>
        <dbReference type="PROSITE" id="PS51332"/>
    </source>
</evidence>
<keyword evidence="2" id="KW-0949">S-adenosyl-L-methionine</keyword>
<dbReference type="Proteomes" id="UP000186102">
    <property type="component" value="Unassembled WGS sequence"/>
</dbReference>
<keyword evidence="9" id="KW-1185">Reference proteome</keyword>
<dbReference type="GO" id="GO:0046872">
    <property type="term" value="F:metal ion binding"/>
    <property type="evidence" value="ECO:0007669"/>
    <property type="project" value="UniProtKB-KW"/>
</dbReference>
<dbReference type="RefSeq" id="WP_075366259.1">
    <property type="nucleotide sequence ID" value="NZ_MLBF01000038.1"/>
</dbReference>
<dbReference type="SFLD" id="SFLDS00029">
    <property type="entry name" value="Radical_SAM"/>
    <property type="match status" value="1"/>
</dbReference>
<dbReference type="CDD" id="cd01335">
    <property type="entry name" value="Radical_SAM"/>
    <property type="match status" value="1"/>
</dbReference>
<feature type="domain" description="Radical SAM core" evidence="7">
    <location>
        <begin position="186"/>
        <end position="416"/>
    </location>
</feature>